<dbReference type="PANTHER" id="PTHR43115">
    <property type="entry name" value="DEHYDROGENASE/REDUCTASE SDR FAMILY MEMBER 11"/>
    <property type="match status" value="1"/>
</dbReference>
<dbReference type="OrthoDB" id="1933717at2759"/>
<dbReference type="GeneID" id="108048024"/>
<proteinExistence type="inferred from homology"/>
<evidence type="ECO:0000313" key="5">
    <source>
        <dbReference type="RefSeq" id="XP_016983970.1"/>
    </source>
</evidence>
<keyword evidence="4" id="KW-1185">Reference proteome</keyword>
<dbReference type="SUPFAM" id="SSF51735">
    <property type="entry name" value="NAD(P)-binding Rossmann-fold domains"/>
    <property type="match status" value="1"/>
</dbReference>
<dbReference type="Pfam" id="PF00106">
    <property type="entry name" value="adh_short"/>
    <property type="match status" value="1"/>
</dbReference>
<reference evidence="5" key="2">
    <citation type="submission" date="2025-04" db="UniProtKB">
        <authorList>
            <consortium name="RefSeq"/>
        </authorList>
    </citation>
    <scope>IDENTIFICATION</scope>
</reference>
<reference evidence="4" key="1">
    <citation type="journal article" date="2021" name="Elife">
        <title>Highly contiguous assemblies of 101 drosophilid genomes.</title>
        <authorList>
            <person name="Kim B.Y."/>
            <person name="Wang J.R."/>
            <person name="Miller D.E."/>
            <person name="Barmina O."/>
            <person name="Delaney E."/>
            <person name="Thompson A."/>
            <person name="Comeault A.A."/>
            <person name="Peede D."/>
            <person name="D'Agostino E.R."/>
            <person name="Pelaez J."/>
            <person name="Aguilar J.M."/>
            <person name="Haji D."/>
            <person name="Matsunaga T."/>
            <person name="Armstrong E.E."/>
            <person name="Zych M."/>
            <person name="Ogawa Y."/>
            <person name="Stamenkovic-Radak M."/>
            <person name="Jelic M."/>
            <person name="Veselinovic M.S."/>
            <person name="Tanaskovic M."/>
            <person name="Eric P."/>
            <person name="Gao J.J."/>
            <person name="Katoh T.K."/>
            <person name="Toda M.J."/>
            <person name="Watabe H."/>
            <person name="Watada M."/>
            <person name="Davis J.S."/>
            <person name="Moyle L.C."/>
            <person name="Manoli G."/>
            <person name="Bertolini E."/>
            <person name="Kostal V."/>
            <person name="Hawley R.S."/>
            <person name="Takahashi A."/>
            <person name="Jones C.D."/>
            <person name="Price D.K."/>
            <person name="Whiteman N."/>
            <person name="Kopp A."/>
            <person name="Matute D.R."/>
            <person name="Petrov D.A."/>
        </authorList>
    </citation>
    <scope>NUCLEOTIDE SEQUENCE [LARGE SCALE GENOMIC DNA]</scope>
</reference>
<accession>A0A6P4F0N6</accession>
<evidence type="ECO:0000256" key="2">
    <source>
        <dbReference type="ARBA" id="ARBA00023002"/>
    </source>
</evidence>
<gene>
    <name evidence="5" type="primary">LOC108048024</name>
    <name evidence="3" type="synonym">108048024</name>
</gene>
<reference evidence="3" key="3">
    <citation type="submission" date="2025-05" db="UniProtKB">
        <authorList>
            <consortium name="EnsemblMetazoa"/>
        </authorList>
    </citation>
    <scope>IDENTIFICATION</scope>
</reference>
<dbReference type="InterPro" id="IPR002347">
    <property type="entry name" value="SDR_fam"/>
</dbReference>
<evidence type="ECO:0000313" key="4">
    <source>
        <dbReference type="Proteomes" id="UP001652680"/>
    </source>
</evidence>
<dbReference type="InterPro" id="IPR036291">
    <property type="entry name" value="NAD(P)-bd_dom_sf"/>
</dbReference>
<dbReference type="Proteomes" id="UP001652680">
    <property type="component" value="Unassembled WGS sequence"/>
</dbReference>
<dbReference type="EnsemblMetazoa" id="XM_017128481.2">
    <property type="protein sequence ID" value="XP_016983970.1"/>
    <property type="gene ID" value="LOC108048024"/>
</dbReference>
<dbReference type="PRINTS" id="PR00081">
    <property type="entry name" value="GDHRDH"/>
</dbReference>
<dbReference type="AlphaFoldDB" id="A0A6P4F0N6"/>
<dbReference type="PANTHER" id="PTHR43115:SF4">
    <property type="entry name" value="DEHYDROGENASE_REDUCTASE SDR FAMILY MEMBER 11"/>
    <property type="match status" value="1"/>
</dbReference>
<name>A0A6P4F0N6_DRORH</name>
<dbReference type="CTD" id="42614"/>
<comment type="similarity">
    <text evidence="1">Belongs to the short-chain dehydrogenases/reductases (SDR) family.</text>
</comment>
<dbReference type="Gene3D" id="3.40.50.720">
    <property type="entry name" value="NAD(P)-binding Rossmann-like Domain"/>
    <property type="match status" value="1"/>
</dbReference>
<evidence type="ECO:0000256" key="1">
    <source>
        <dbReference type="ARBA" id="ARBA00006484"/>
    </source>
</evidence>
<dbReference type="RefSeq" id="XP_016983970.1">
    <property type="nucleotide sequence ID" value="XM_017128481.1"/>
</dbReference>
<organism evidence="5">
    <name type="scientific">Drosophila rhopaloa</name>
    <name type="common">Fruit fly</name>
    <dbReference type="NCBI Taxonomy" id="1041015"/>
    <lineage>
        <taxon>Eukaryota</taxon>
        <taxon>Metazoa</taxon>
        <taxon>Ecdysozoa</taxon>
        <taxon>Arthropoda</taxon>
        <taxon>Hexapoda</taxon>
        <taxon>Insecta</taxon>
        <taxon>Pterygota</taxon>
        <taxon>Neoptera</taxon>
        <taxon>Endopterygota</taxon>
        <taxon>Diptera</taxon>
        <taxon>Brachycera</taxon>
        <taxon>Muscomorpha</taxon>
        <taxon>Ephydroidea</taxon>
        <taxon>Drosophilidae</taxon>
        <taxon>Drosophila</taxon>
        <taxon>Sophophora</taxon>
    </lineage>
</organism>
<dbReference type="FunFam" id="3.40.50.720:FF:000047">
    <property type="entry name" value="NADP-dependent L-serine/L-allo-threonine dehydrogenase"/>
    <property type="match status" value="1"/>
</dbReference>
<protein>
    <submittedName>
        <fullName evidence="5">Farnesol dehydrogenase</fullName>
    </submittedName>
</protein>
<dbReference type="GO" id="GO:0016616">
    <property type="term" value="F:oxidoreductase activity, acting on the CH-OH group of donors, NAD or NADP as acceptor"/>
    <property type="evidence" value="ECO:0007669"/>
    <property type="project" value="UniProtKB-ARBA"/>
</dbReference>
<sequence>MESNFYWRNKVAVVTGASVGIGASTALELANAGMLVVGLARRVELIEALKNQVTGEGKIFARQCDLNDEEQLTSAFSWISVKFEAIHVLICNAGILKANFLSESPTKDIKELFDTNVVATASCLREALKHMAAVKGRGHIVVMNSVLGHRIPEVPVPLFSVYPATKHAITALCQTVRQEIHFLKLNIKLTSICPGMVDTDFLSVYSQAVAELPKLQAKDVAKAVLYALDTPDGVQVEDIILQQMRKAN</sequence>
<keyword evidence="2" id="KW-0560">Oxidoreductase</keyword>
<evidence type="ECO:0000313" key="3">
    <source>
        <dbReference type="EnsemblMetazoa" id="XP_016983970.1"/>
    </source>
</evidence>